<gene>
    <name evidence="5" type="ORF">LRS13_13375</name>
</gene>
<evidence type="ECO:0000313" key="6">
    <source>
        <dbReference type="Proteomes" id="UP001058860"/>
    </source>
</evidence>
<proteinExistence type="inferred from homology"/>
<evidence type="ECO:0000256" key="2">
    <source>
        <dbReference type="ARBA" id="ARBA00023002"/>
    </source>
</evidence>
<keyword evidence="6" id="KW-1185">Reference proteome</keyword>
<dbReference type="Proteomes" id="UP001058860">
    <property type="component" value="Chromosome"/>
</dbReference>
<evidence type="ECO:0000256" key="1">
    <source>
        <dbReference type="ARBA" id="ARBA00006484"/>
    </source>
</evidence>
<dbReference type="PROSITE" id="PS00061">
    <property type="entry name" value="ADH_SHORT"/>
    <property type="match status" value="1"/>
</dbReference>
<dbReference type="SUPFAM" id="SSF51735">
    <property type="entry name" value="NAD(P)-binding Rossmann-fold domains"/>
    <property type="match status" value="1"/>
</dbReference>
<dbReference type="InterPro" id="IPR057326">
    <property type="entry name" value="KR_dom"/>
</dbReference>
<protein>
    <submittedName>
        <fullName evidence="5">Short-chain dehydrogenase/reductase</fullName>
    </submittedName>
</protein>
<keyword evidence="2" id="KW-0560">Oxidoreductase</keyword>
<dbReference type="InterPro" id="IPR036291">
    <property type="entry name" value="NAD(P)-bd_dom_sf"/>
</dbReference>
<dbReference type="EMBL" id="CP088295">
    <property type="protein sequence ID" value="UUY01714.1"/>
    <property type="molecule type" value="Genomic_DNA"/>
</dbReference>
<accession>A0ABY5PAM6</accession>
<evidence type="ECO:0000259" key="4">
    <source>
        <dbReference type="SMART" id="SM00822"/>
    </source>
</evidence>
<evidence type="ECO:0000256" key="3">
    <source>
        <dbReference type="RuleBase" id="RU000363"/>
    </source>
</evidence>
<feature type="domain" description="Ketoreductase" evidence="4">
    <location>
        <begin position="11"/>
        <end position="191"/>
    </location>
</feature>
<dbReference type="RefSeq" id="WP_353862263.1">
    <property type="nucleotide sequence ID" value="NZ_CP088295.1"/>
</dbReference>
<name>A0ABY5PAM6_9ACTN</name>
<organism evidence="5 6">
    <name type="scientific">Svornostia abyssi</name>
    <dbReference type="NCBI Taxonomy" id="2898438"/>
    <lineage>
        <taxon>Bacteria</taxon>
        <taxon>Bacillati</taxon>
        <taxon>Actinomycetota</taxon>
        <taxon>Thermoleophilia</taxon>
        <taxon>Solirubrobacterales</taxon>
        <taxon>Baekduiaceae</taxon>
        <taxon>Svornostia</taxon>
    </lineage>
</organism>
<dbReference type="PRINTS" id="PR00081">
    <property type="entry name" value="GDHRDH"/>
</dbReference>
<reference evidence="6" key="1">
    <citation type="submission" date="2021-11" db="EMBL/GenBank/DDBJ databases">
        <title>Cultivation dependent microbiological survey of springs from the worlds oldest radium mine currently devoted to the extraction of radon-saturated water.</title>
        <authorList>
            <person name="Kapinusova G."/>
            <person name="Smrhova T."/>
            <person name="Strejcek M."/>
            <person name="Suman J."/>
            <person name="Jani K."/>
            <person name="Pajer P."/>
            <person name="Uhlik O."/>
        </authorList>
    </citation>
    <scope>NUCLEOTIDE SEQUENCE [LARGE SCALE GENOMIC DNA]</scope>
    <source>
        <strain evidence="6">J379</strain>
    </source>
</reference>
<sequence>MAREYYDPRGKVILITGAARGIGLAAAKRLSARGAKLALVGLEPELLQAEAAALGGDAAWFHADVTDRDALRDAVESAVTRFGGIDVAIANAGISPVGTVRTLPDDAFERTVAVNLIGVWNTLRATMNPVIERQGYLLTIASLSAPGPAPLMGPYTATKAAAENLTRAMQQEIAHTGTKAGVAYFGFIDTDLVRTGFSHEATQKMQANQPGKLFKPVPVSQAAKAIEQGIERRAQTVVAPWWVRPALLGRGLFEFTFARNGNDPAVAEAVRIADATPWAPSEPADAVSKTPA</sequence>
<dbReference type="CDD" id="cd05233">
    <property type="entry name" value="SDR_c"/>
    <property type="match status" value="1"/>
</dbReference>
<dbReference type="NCBIfam" id="NF004526">
    <property type="entry name" value="PRK05872.1"/>
    <property type="match status" value="1"/>
</dbReference>
<dbReference type="PANTHER" id="PTHR44196">
    <property type="entry name" value="DEHYDROGENASE/REDUCTASE SDR FAMILY MEMBER 7B"/>
    <property type="match status" value="1"/>
</dbReference>
<dbReference type="InterPro" id="IPR002347">
    <property type="entry name" value="SDR_fam"/>
</dbReference>
<dbReference type="Gene3D" id="3.40.50.720">
    <property type="entry name" value="NAD(P)-binding Rossmann-like Domain"/>
    <property type="match status" value="1"/>
</dbReference>
<dbReference type="PANTHER" id="PTHR44196:SF1">
    <property type="entry name" value="DEHYDROGENASE_REDUCTASE SDR FAMILY MEMBER 7B"/>
    <property type="match status" value="1"/>
</dbReference>
<dbReference type="SMART" id="SM00822">
    <property type="entry name" value="PKS_KR"/>
    <property type="match status" value="1"/>
</dbReference>
<evidence type="ECO:0000313" key="5">
    <source>
        <dbReference type="EMBL" id="UUY01714.1"/>
    </source>
</evidence>
<dbReference type="InterPro" id="IPR020904">
    <property type="entry name" value="Sc_DH/Rdtase_CS"/>
</dbReference>
<dbReference type="Pfam" id="PF00106">
    <property type="entry name" value="adh_short"/>
    <property type="match status" value="1"/>
</dbReference>
<dbReference type="PRINTS" id="PR00080">
    <property type="entry name" value="SDRFAMILY"/>
</dbReference>
<comment type="similarity">
    <text evidence="1 3">Belongs to the short-chain dehydrogenases/reductases (SDR) family.</text>
</comment>